<keyword evidence="1" id="KW-1133">Transmembrane helix</keyword>
<dbReference type="Gene3D" id="1.10.287.70">
    <property type="match status" value="1"/>
</dbReference>
<dbReference type="SUPFAM" id="SSF81324">
    <property type="entry name" value="Voltage-gated potassium channels"/>
    <property type="match status" value="1"/>
</dbReference>
<organism evidence="3 4">
    <name type="scientific">Alkalibacterium thalassium</name>
    <dbReference type="NCBI Taxonomy" id="426701"/>
    <lineage>
        <taxon>Bacteria</taxon>
        <taxon>Bacillati</taxon>
        <taxon>Bacillota</taxon>
        <taxon>Bacilli</taxon>
        <taxon>Lactobacillales</taxon>
        <taxon>Carnobacteriaceae</taxon>
        <taxon>Alkalibacterium</taxon>
    </lineage>
</organism>
<dbReference type="STRING" id="426701.SAMN04488098_105710"/>
<accession>A0A1G9EC81</accession>
<keyword evidence="1" id="KW-0472">Membrane</keyword>
<sequence length="331" mass="37283">MTSILLYVSGVALILFTITDLIWTTLWVDGGAGPMSKRIARSTWKITRRISKNEKGLFNIIGPLILVLTLLSWVLLLWIGLTLFFSGDPESIVQTTFEGPVMWYERLYFTGFTLFTLGVGDYSPQPGFWQVITALNSGIGILFLTLGASYVISVVSAVVKKRALAQTVTGLGMDSSEVMRKAWSGEDFYQLDLFLMNASSQITELTQQHQAYPLLHYYHSQKPQESLAVGIAILDDVLTMVHHGLADKGTVNMMLICEARSSIETYLETMTSAFIEEAENEPPYPDWIDLKELKLPLVEEEEFSERIQKVSHRRRKLLGAVEADNHEWPQP</sequence>
<proteinExistence type="predicted"/>
<dbReference type="InterPro" id="IPR013099">
    <property type="entry name" value="K_chnl_dom"/>
</dbReference>
<feature type="transmembrane region" description="Helical" evidence="1">
    <location>
        <begin position="6"/>
        <end position="28"/>
    </location>
</feature>
<dbReference type="EMBL" id="FNFK01000057">
    <property type="protein sequence ID" value="SDK73726.1"/>
    <property type="molecule type" value="Genomic_DNA"/>
</dbReference>
<evidence type="ECO:0000313" key="3">
    <source>
        <dbReference type="EMBL" id="SDK73726.1"/>
    </source>
</evidence>
<evidence type="ECO:0000259" key="2">
    <source>
        <dbReference type="Pfam" id="PF07885"/>
    </source>
</evidence>
<feature type="transmembrane region" description="Helical" evidence="1">
    <location>
        <begin position="128"/>
        <end position="152"/>
    </location>
</feature>
<evidence type="ECO:0000313" key="4">
    <source>
        <dbReference type="Proteomes" id="UP000199433"/>
    </source>
</evidence>
<protein>
    <submittedName>
        <fullName evidence="3">Ion channel</fullName>
    </submittedName>
</protein>
<keyword evidence="4" id="KW-1185">Reference proteome</keyword>
<dbReference type="RefSeq" id="WP_176759683.1">
    <property type="nucleotide sequence ID" value="NZ_FNFK01000057.1"/>
</dbReference>
<dbReference type="AlphaFoldDB" id="A0A1G9EC81"/>
<dbReference type="Proteomes" id="UP000199433">
    <property type="component" value="Unassembled WGS sequence"/>
</dbReference>
<feature type="domain" description="Potassium channel" evidence="2">
    <location>
        <begin position="74"/>
        <end position="155"/>
    </location>
</feature>
<dbReference type="Pfam" id="PF07885">
    <property type="entry name" value="Ion_trans_2"/>
    <property type="match status" value="1"/>
</dbReference>
<feature type="transmembrane region" description="Helical" evidence="1">
    <location>
        <begin position="57"/>
        <end position="81"/>
    </location>
</feature>
<gene>
    <name evidence="3" type="ORF">SAMN04488098_105710</name>
</gene>
<evidence type="ECO:0000256" key="1">
    <source>
        <dbReference type="SAM" id="Phobius"/>
    </source>
</evidence>
<keyword evidence="1" id="KW-0812">Transmembrane</keyword>
<name>A0A1G9EC81_9LACT</name>
<reference evidence="4" key="1">
    <citation type="submission" date="2016-10" db="EMBL/GenBank/DDBJ databases">
        <authorList>
            <person name="Varghese N."/>
            <person name="Submissions S."/>
        </authorList>
    </citation>
    <scope>NUCLEOTIDE SEQUENCE [LARGE SCALE GENOMIC DNA]</scope>
    <source>
        <strain evidence="4">DSM 19181</strain>
    </source>
</reference>